<evidence type="ECO:0000313" key="2">
    <source>
        <dbReference type="EMBL" id="CAI2385718.1"/>
    </source>
</evidence>
<evidence type="ECO:0000256" key="1">
    <source>
        <dbReference type="SAM" id="MobiDB-lite"/>
    </source>
</evidence>
<name>A0AAD2DAM4_EUPCR</name>
<sequence>MYTTRSLHSRRSSDCSKSCSSLYYDHFLIHLKKYLPDYRKKREFSLRPVFQTINSIGFLRDVPSFTNSRETHLNIKIISTALVLLKKQLLNYKDISQGIRSFSLAGKETYCGQRVELNHVKVNNALRLMNKVIPDKKFIENWTEMCYDTLDCMSSRKKTVIEQLYDPNCSDSSRIDFAENESRCLDSSEAKYLLPHEFLYLICNAEDRVSHIMKTKKGPGLNLNKKIIKDFDFIDKRDIRVGSKATIIQKDPCIYLPSSINFEGTGNAKNIMSMSISQIKKDQGSSKSRINNYDDQKTTAEVTGILKTLEEKNSKLSDDLKQDISRFRYYKVENKMVKRRTDIIIKKESNRRGSKTKRDSSSKKNSQIGVVTTGQPVPIPRIPTEKIQPGTQRSRQTINLSSLKDEKRDAKTDIFSKTAVEVHSSDQKKPKKLKRSGTGPINYISKNKQLGRVADINKRRFSKLFCPNDEERERNIRIKTMKRDAHTARMGNREKIHFFMNSDKPETPGIGSYRNQSVREKKNLDIKQTNTLISKVNPEELYENIIKKDKPRTMQAKTSMTDANFTQGLGNFRNREQMRPMTRQEKALESEPSADISERNHKESKMSSLLIQSDEKGQMQYFTLFKKGLKKPTFEDENKKFKKKDLPPKKKRIVEKPIRSWRKENIHLETVMGKLLTSYAMMKPQEIDIRKGSQKMKGKIQTREAQRPGATHVKSQNLLLYNQKVPDEEYFDMQKKSEKSFRGSQSHKFTMK</sequence>
<comment type="caution">
    <text evidence="2">The sequence shown here is derived from an EMBL/GenBank/DDBJ whole genome shotgun (WGS) entry which is preliminary data.</text>
</comment>
<dbReference type="Proteomes" id="UP001295684">
    <property type="component" value="Unassembled WGS sequence"/>
</dbReference>
<feature type="region of interest" description="Disordered" evidence="1">
    <location>
        <begin position="343"/>
        <end position="409"/>
    </location>
</feature>
<accession>A0AAD2DAM4</accession>
<feature type="region of interest" description="Disordered" evidence="1">
    <location>
        <begin position="692"/>
        <end position="718"/>
    </location>
</feature>
<evidence type="ECO:0000313" key="3">
    <source>
        <dbReference type="Proteomes" id="UP001295684"/>
    </source>
</evidence>
<dbReference type="EMBL" id="CAMPGE010028167">
    <property type="protein sequence ID" value="CAI2385718.1"/>
    <property type="molecule type" value="Genomic_DNA"/>
</dbReference>
<proteinExistence type="predicted"/>
<feature type="region of interest" description="Disordered" evidence="1">
    <location>
        <begin position="582"/>
        <end position="607"/>
    </location>
</feature>
<feature type="region of interest" description="Disordered" evidence="1">
    <location>
        <begin position="421"/>
        <end position="443"/>
    </location>
</feature>
<dbReference type="AlphaFoldDB" id="A0AAD2DAM4"/>
<organism evidence="2 3">
    <name type="scientific">Euplotes crassus</name>
    <dbReference type="NCBI Taxonomy" id="5936"/>
    <lineage>
        <taxon>Eukaryota</taxon>
        <taxon>Sar</taxon>
        <taxon>Alveolata</taxon>
        <taxon>Ciliophora</taxon>
        <taxon>Intramacronucleata</taxon>
        <taxon>Spirotrichea</taxon>
        <taxon>Hypotrichia</taxon>
        <taxon>Euplotida</taxon>
        <taxon>Euplotidae</taxon>
        <taxon>Moneuplotes</taxon>
    </lineage>
</organism>
<feature type="compositionally biased region" description="Basic and acidic residues" evidence="1">
    <location>
        <begin position="343"/>
        <end position="362"/>
    </location>
</feature>
<reference evidence="2" key="1">
    <citation type="submission" date="2023-07" db="EMBL/GenBank/DDBJ databases">
        <authorList>
            <consortium name="AG Swart"/>
            <person name="Singh M."/>
            <person name="Singh A."/>
            <person name="Seah K."/>
            <person name="Emmerich C."/>
        </authorList>
    </citation>
    <scope>NUCLEOTIDE SEQUENCE</scope>
    <source>
        <strain evidence="2">DP1</strain>
    </source>
</reference>
<protein>
    <submittedName>
        <fullName evidence="2">Uncharacterized protein</fullName>
    </submittedName>
</protein>
<feature type="compositionally biased region" description="Basic and acidic residues" evidence="1">
    <location>
        <begin position="596"/>
        <end position="605"/>
    </location>
</feature>
<feature type="compositionally biased region" description="Polar residues" evidence="1">
    <location>
        <begin position="363"/>
        <end position="375"/>
    </location>
</feature>
<keyword evidence="3" id="KW-1185">Reference proteome</keyword>
<feature type="compositionally biased region" description="Polar residues" evidence="1">
    <location>
        <begin position="389"/>
        <end position="402"/>
    </location>
</feature>
<gene>
    <name evidence="2" type="ORF">ECRASSUSDP1_LOCUS27300</name>
</gene>